<keyword evidence="3" id="KW-1185">Reference proteome</keyword>
<gene>
    <name evidence="2" type="primary">podJ_2</name>
    <name evidence="2" type="ORF">EHSB41UT_04364</name>
</gene>
<dbReference type="InterPro" id="IPR011990">
    <property type="entry name" value="TPR-like_helical_dom_sf"/>
</dbReference>
<dbReference type="SUPFAM" id="SSF81901">
    <property type="entry name" value="HCP-like"/>
    <property type="match status" value="1"/>
</dbReference>
<feature type="signal peptide" evidence="1">
    <location>
        <begin position="1"/>
        <end position="34"/>
    </location>
</feature>
<name>A0A1X7AQX9_9GAMM</name>
<dbReference type="Gene3D" id="1.25.40.10">
    <property type="entry name" value="Tetratricopeptide repeat domain"/>
    <property type="match status" value="1"/>
</dbReference>
<evidence type="ECO:0000313" key="3">
    <source>
        <dbReference type="Proteomes" id="UP000196573"/>
    </source>
</evidence>
<sequence length="180" mass="19406">MKAFIEHYLFPASALRNAAGIVACTLMLAPSLSAAVNVADTETALQAGGSQATQAIENLKQAYNQNDPVATRLLGDAYLQGLGVTKNSQTAFDYFSEAARKGDKLAQLRMGESYHKGQGTDANQITAWVWLTLASEDESPVKEQAISLRDTVSQSLNEAQQDRAELLTSTIRQVVALETK</sequence>
<dbReference type="SMART" id="SM00671">
    <property type="entry name" value="SEL1"/>
    <property type="match status" value="2"/>
</dbReference>
<keyword evidence="1" id="KW-0732">Signal</keyword>
<dbReference type="InterPro" id="IPR006597">
    <property type="entry name" value="Sel1-like"/>
</dbReference>
<organism evidence="2 3">
    <name type="scientific">Parendozoicomonas haliclonae</name>
    <dbReference type="NCBI Taxonomy" id="1960125"/>
    <lineage>
        <taxon>Bacteria</taxon>
        <taxon>Pseudomonadati</taxon>
        <taxon>Pseudomonadota</taxon>
        <taxon>Gammaproteobacteria</taxon>
        <taxon>Oceanospirillales</taxon>
        <taxon>Endozoicomonadaceae</taxon>
        <taxon>Parendozoicomonas</taxon>
    </lineage>
</organism>
<evidence type="ECO:0000313" key="2">
    <source>
        <dbReference type="EMBL" id="SMA50553.1"/>
    </source>
</evidence>
<evidence type="ECO:0000256" key="1">
    <source>
        <dbReference type="SAM" id="SignalP"/>
    </source>
</evidence>
<accession>A0A1X7AQX9</accession>
<dbReference type="Pfam" id="PF08238">
    <property type="entry name" value="Sel1"/>
    <property type="match status" value="3"/>
</dbReference>
<protein>
    <submittedName>
        <fullName evidence="2">Localization factor PodJL</fullName>
    </submittedName>
</protein>
<dbReference type="InterPro" id="IPR052945">
    <property type="entry name" value="Mitotic_Regulator"/>
</dbReference>
<dbReference type="EMBL" id="FWPT01000013">
    <property type="protein sequence ID" value="SMA50553.1"/>
    <property type="molecule type" value="Genomic_DNA"/>
</dbReference>
<dbReference type="Proteomes" id="UP000196573">
    <property type="component" value="Unassembled WGS sequence"/>
</dbReference>
<dbReference type="RefSeq" id="WP_087112985.1">
    <property type="nucleotide sequence ID" value="NZ_CBCSCN010000016.1"/>
</dbReference>
<dbReference type="PANTHER" id="PTHR43628">
    <property type="entry name" value="ACTIVATOR OF C KINASE PROTEIN 1-RELATED"/>
    <property type="match status" value="1"/>
</dbReference>
<dbReference type="PANTHER" id="PTHR43628:SF1">
    <property type="entry name" value="CHITIN SYNTHASE REGULATORY FACTOR 2-RELATED"/>
    <property type="match status" value="1"/>
</dbReference>
<proteinExistence type="predicted"/>
<dbReference type="OrthoDB" id="6120455at2"/>
<feature type="chain" id="PRO_5012914194" evidence="1">
    <location>
        <begin position="35"/>
        <end position="180"/>
    </location>
</feature>
<dbReference type="AlphaFoldDB" id="A0A1X7AQX9"/>
<reference evidence="2 3" key="1">
    <citation type="submission" date="2017-03" db="EMBL/GenBank/DDBJ databases">
        <authorList>
            <person name="Afonso C.L."/>
            <person name="Miller P.J."/>
            <person name="Scott M.A."/>
            <person name="Spackman E."/>
            <person name="Goraichik I."/>
            <person name="Dimitrov K.M."/>
            <person name="Suarez D.L."/>
            <person name="Swayne D.E."/>
        </authorList>
    </citation>
    <scope>NUCLEOTIDE SEQUENCE [LARGE SCALE GENOMIC DNA]</scope>
    <source>
        <strain evidence="2">SB41UT1</strain>
    </source>
</reference>